<dbReference type="RefSeq" id="XP_023621512.1">
    <property type="nucleotide sequence ID" value="XM_023765744.1"/>
</dbReference>
<keyword evidence="1" id="KW-0378">Hydrolase</keyword>
<dbReference type="GO" id="GO:0016787">
    <property type="term" value="F:hydrolase activity"/>
    <property type="evidence" value="ECO:0007669"/>
    <property type="project" value="UniProtKB-KW"/>
</dbReference>
<keyword evidence="2" id="KW-0812">Transmembrane</keyword>
<dbReference type="EMBL" id="FJUY01000001">
    <property type="protein sequence ID" value="CZT14615.1"/>
    <property type="molecule type" value="Genomic_DNA"/>
</dbReference>
<dbReference type="InterPro" id="IPR013094">
    <property type="entry name" value="AB_hydrolase_3"/>
</dbReference>
<name>A0A2D3UP98_9PEZI</name>
<dbReference type="PANTHER" id="PTHR48081:SF8">
    <property type="entry name" value="ALPHA_BETA HYDROLASE FOLD-3 DOMAIN-CONTAINING PROTEIN-RELATED"/>
    <property type="match status" value="1"/>
</dbReference>
<dbReference type="SUPFAM" id="SSF53474">
    <property type="entry name" value="alpha/beta-Hydrolases"/>
    <property type="match status" value="1"/>
</dbReference>
<dbReference type="OrthoDB" id="2152029at2759"/>
<dbReference type="Proteomes" id="UP000225277">
    <property type="component" value="Unassembled WGS sequence"/>
</dbReference>
<dbReference type="Gene3D" id="3.40.50.1820">
    <property type="entry name" value="alpha/beta hydrolase"/>
    <property type="match status" value="1"/>
</dbReference>
<dbReference type="InterPro" id="IPR050300">
    <property type="entry name" value="GDXG_lipolytic_enzyme"/>
</dbReference>
<dbReference type="GeneID" id="35606763"/>
<keyword evidence="5" id="KW-1185">Reference proteome</keyword>
<evidence type="ECO:0000313" key="4">
    <source>
        <dbReference type="EMBL" id="CZT14615.1"/>
    </source>
</evidence>
<organism evidence="4 5">
    <name type="scientific">Ramularia collo-cygni</name>
    <dbReference type="NCBI Taxonomy" id="112498"/>
    <lineage>
        <taxon>Eukaryota</taxon>
        <taxon>Fungi</taxon>
        <taxon>Dikarya</taxon>
        <taxon>Ascomycota</taxon>
        <taxon>Pezizomycotina</taxon>
        <taxon>Dothideomycetes</taxon>
        <taxon>Dothideomycetidae</taxon>
        <taxon>Mycosphaerellales</taxon>
        <taxon>Mycosphaerellaceae</taxon>
        <taxon>Ramularia</taxon>
    </lineage>
</organism>
<dbReference type="PANTHER" id="PTHR48081">
    <property type="entry name" value="AB HYDROLASE SUPERFAMILY PROTEIN C4A8.06C"/>
    <property type="match status" value="1"/>
</dbReference>
<dbReference type="Pfam" id="PF07859">
    <property type="entry name" value="Abhydrolase_3"/>
    <property type="match status" value="1"/>
</dbReference>
<evidence type="ECO:0000313" key="5">
    <source>
        <dbReference type="Proteomes" id="UP000225277"/>
    </source>
</evidence>
<evidence type="ECO:0000256" key="1">
    <source>
        <dbReference type="ARBA" id="ARBA00022801"/>
    </source>
</evidence>
<feature type="transmembrane region" description="Helical" evidence="2">
    <location>
        <begin position="17"/>
        <end position="38"/>
    </location>
</feature>
<keyword evidence="2" id="KW-0472">Membrane</keyword>
<gene>
    <name evidence="4" type="ORF">RCC_12209</name>
</gene>
<dbReference type="AlphaFoldDB" id="A0A2D3UP98"/>
<proteinExistence type="predicted"/>
<evidence type="ECO:0000256" key="2">
    <source>
        <dbReference type="SAM" id="Phobius"/>
    </source>
</evidence>
<sequence length="353" mass="39188">MTGPSHVKMILASPRQFIVLVYAFTIRLILILASRLLLPPTPRYQSLRIEIQRAFQTSASLHFRTFTHRLPAEYPPSDARPVSGRGFAGYLVPGQKLHSVEDLGNSPKNAKVVLYAHGGGYAIGVARMYVPYMKRWANLAKERGIELVFLSVEYTLSTEAPHPRQRNEFIAAYKHLLEAGVSASQISFMGDSAGGGICTNSALHLPSLSLPQPASTILVSPWLDMEMNAFQGGSHAVMSDYFVQANDAVPGLVKLFIGKDYKPTDPAVNPLYQDVKVIESLNPQLIFVGAAEFALYDSKTWASLCRKAGVKTNLQIEWGQLHIWAMGSKWIEPALRMRTDNRILDWMEGSNMQ</sequence>
<protein>
    <recommendedName>
        <fullName evidence="3">Alpha/beta hydrolase fold-3 domain-containing protein</fullName>
    </recommendedName>
</protein>
<dbReference type="STRING" id="112498.A0A2D3UP98"/>
<keyword evidence="2" id="KW-1133">Transmembrane helix</keyword>
<accession>A0A2D3UP98</accession>
<reference evidence="4 5" key="1">
    <citation type="submission" date="2016-03" db="EMBL/GenBank/DDBJ databases">
        <authorList>
            <person name="Ploux O."/>
        </authorList>
    </citation>
    <scope>NUCLEOTIDE SEQUENCE [LARGE SCALE GENOMIC DNA]</scope>
    <source>
        <strain evidence="4 5">URUG2</strain>
    </source>
</reference>
<evidence type="ECO:0000259" key="3">
    <source>
        <dbReference type="Pfam" id="PF07859"/>
    </source>
</evidence>
<feature type="domain" description="Alpha/beta hydrolase fold-3" evidence="3">
    <location>
        <begin position="113"/>
        <end position="325"/>
    </location>
</feature>
<dbReference type="InterPro" id="IPR029058">
    <property type="entry name" value="AB_hydrolase_fold"/>
</dbReference>